<proteinExistence type="predicted"/>
<dbReference type="AlphaFoldDB" id="A0AAV4SPA2"/>
<gene>
    <name evidence="2" type="ORF">CDAR_35461</name>
</gene>
<feature type="region of interest" description="Disordered" evidence="1">
    <location>
        <begin position="228"/>
        <end position="307"/>
    </location>
</feature>
<protein>
    <submittedName>
        <fullName evidence="2">Uncharacterized protein</fullName>
    </submittedName>
</protein>
<accession>A0AAV4SPA2</accession>
<dbReference type="Proteomes" id="UP001054837">
    <property type="component" value="Unassembled WGS sequence"/>
</dbReference>
<sequence length="330" mass="37710">MLFRGGTLESRGVDKAAALDGLQSAVNDHRTNYCWWNSSLSQVPSHADCGRGPLGLHFGPRKKKVESLTDLLDSRAKCTEKWQKEWNGTEGFVRRRAFLLFSLSGLRLFLMQSFNYKNDLRDSCYAKKRTCFTQINFKPLPLQWATKGFHQTQNNFRTQIEKFYLQDIFTSFWETKDLFFLCLFLLFPSYYAQFPKRITREEQLPNIKGQLSSSKAPAKGERQGACNSILAKEKGTTTANTRTQGGLKKKKKKQTSWEANKKKEEQFGRQMKQPLNWSKATAEEDLPPPTAISKKKETSKGRRGMGISTANLRIDDLEQTPLGMVAPLID</sequence>
<evidence type="ECO:0000313" key="2">
    <source>
        <dbReference type="EMBL" id="GIY34392.1"/>
    </source>
</evidence>
<comment type="caution">
    <text evidence="2">The sequence shown here is derived from an EMBL/GenBank/DDBJ whole genome shotgun (WGS) entry which is preliminary data.</text>
</comment>
<dbReference type="EMBL" id="BPLQ01008057">
    <property type="protein sequence ID" value="GIY34392.1"/>
    <property type="molecule type" value="Genomic_DNA"/>
</dbReference>
<name>A0AAV4SPA2_9ARAC</name>
<keyword evidence="3" id="KW-1185">Reference proteome</keyword>
<organism evidence="2 3">
    <name type="scientific">Caerostris darwini</name>
    <dbReference type="NCBI Taxonomy" id="1538125"/>
    <lineage>
        <taxon>Eukaryota</taxon>
        <taxon>Metazoa</taxon>
        <taxon>Ecdysozoa</taxon>
        <taxon>Arthropoda</taxon>
        <taxon>Chelicerata</taxon>
        <taxon>Arachnida</taxon>
        <taxon>Araneae</taxon>
        <taxon>Araneomorphae</taxon>
        <taxon>Entelegynae</taxon>
        <taxon>Araneoidea</taxon>
        <taxon>Araneidae</taxon>
        <taxon>Caerostris</taxon>
    </lineage>
</organism>
<evidence type="ECO:0000313" key="3">
    <source>
        <dbReference type="Proteomes" id="UP001054837"/>
    </source>
</evidence>
<evidence type="ECO:0000256" key="1">
    <source>
        <dbReference type="SAM" id="MobiDB-lite"/>
    </source>
</evidence>
<reference evidence="2 3" key="1">
    <citation type="submission" date="2021-06" db="EMBL/GenBank/DDBJ databases">
        <title>Caerostris darwini draft genome.</title>
        <authorList>
            <person name="Kono N."/>
            <person name="Arakawa K."/>
        </authorList>
    </citation>
    <scope>NUCLEOTIDE SEQUENCE [LARGE SCALE GENOMIC DNA]</scope>
</reference>